<name>A0A1Z4C1Y3_9GAMM</name>
<dbReference type="Pfam" id="PF13692">
    <property type="entry name" value="Glyco_trans_1_4"/>
    <property type="match status" value="1"/>
</dbReference>
<dbReference type="EMBL" id="CP022129">
    <property type="protein sequence ID" value="ASF47529.1"/>
    <property type="molecule type" value="Genomic_DNA"/>
</dbReference>
<reference evidence="1 2" key="1">
    <citation type="submission" date="2017-06" db="EMBL/GenBank/DDBJ databases">
        <title>Genome Sequencing of the methanotroph Methylovulum psychrotolerants str. HV10-M2 isolated from a high-altitude environment.</title>
        <authorList>
            <person name="Mateos-Rivera A."/>
        </authorList>
    </citation>
    <scope>NUCLEOTIDE SEQUENCE [LARGE SCALE GENOMIC DNA]</scope>
    <source>
        <strain evidence="1 2">HV10_M2</strain>
    </source>
</reference>
<dbReference type="Proteomes" id="UP000197019">
    <property type="component" value="Chromosome"/>
</dbReference>
<dbReference type="KEGG" id="mpsy:CEK71_16475"/>
<protein>
    <submittedName>
        <fullName evidence="1">Uncharacterized protein</fullName>
    </submittedName>
</protein>
<sequence>MELAPAPKPTVFLIEECANPSTDFFILPLLAAGGFPLVRCFHADVPEPEALTDAIVIFVRYVPPAWARLVGACRARLRALVFFMDDDVLDVAASAGMPLSYRYKLAKLAWRQRAWLRGQQPQLWVSTPYLVEKYATWRAQLVLPTPIAFPEPIRRIFYHGSIATHQAEIRWLRPVVAEVLARDPQAAFEIIGKKDVFELYRGLPRVTVVHTLKWPAYQGFLAQPGRHVGLNPLLDVPFNLARSQTKFLDITRCGAVGVYSPGGSCAAVVEHGRQGLVVANEQAAWVEAILSLTQDETFRYGLWGNAQAKTLEMAAQAQQANRQLLGG</sequence>
<accession>A0A1Z4C1Y3</accession>
<organism evidence="1 2">
    <name type="scientific">Methylovulum psychrotolerans</name>
    <dbReference type="NCBI Taxonomy" id="1704499"/>
    <lineage>
        <taxon>Bacteria</taxon>
        <taxon>Pseudomonadati</taxon>
        <taxon>Pseudomonadota</taxon>
        <taxon>Gammaproteobacteria</taxon>
        <taxon>Methylococcales</taxon>
        <taxon>Methylococcaceae</taxon>
        <taxon>Methylovulum</taxon>
    </lineage>
</organism>
<keyword evidence="2" id="KW-1185">Reference proteome</keyword>
<proteinExistence type="predicted"/>
<evidence type="ECO:0000313" key="1">
    <source>
        <dbReference type="EMBL" id="ASF47529.1"/>
    </source>
</evidence>
<dbReference type="RefSeq" id="WP_088620401.1">
    <property type="nucleotide sequence ID" value="NZ_CP022129.1"/>
</dbReference>
<dbReference type="AlphaFoldDB" id="A0A1Z4C1Y3"/>
<dbReference type="Gene3D" id="3.40.50.2000">
    <property type="entry name" value="Glycogen Phosphorylase B"/>
    <property type="match status" value="1"/>
</dbReference>
<dbReference type="OrthoDB" id="7593532at2"/>
<evidence type="ECO:0000313" key="2">
    <source>
        <dbReference type="Proteomes" id="UP000197019"/>
    </source>
</evidence>
<gene>
    <name evidence="1" type="ORF">CEK71_16475</name>
</gene>